<dbReference type="SMART" id="SM00855">
    <property type="entry name" value="PGAM"/>
    <property type="match status" value="1"/>
</dbReference>
<evidence type="ECO:0000313" key="3">
    <source>
        <dbReference type="EMBL" id="KRL01402.1"/>
    </source>
</evidence>
<dbReference type="STRING" id="1423731.FC81_GL001547"/>
<protein>
    <submittedName>
        <fullName evidence="3">Phosphoglycerate mutase</fullName>
    </submittedName>
</protein>
<evidence type="ECO:0000256" key="1">
    <source>
        <dbReference type="PIRSR" id="PIRSR613078-1"/>
    </source>
</evidence>
<dbReference type="Proteomes" id="UP000051621">
    <property type="component" value="Unassembled WGS sequence"/>
</dbReference>
<dbReference type="PANTHER" id="PTHR48100:SF1">
    <property type="entry name" value="HISTIDINE PHOSPHATASE FAMILY PROTEIN-RELATED"/>
    <property type="match status" value="1"/>
</dbReference>
<gene>
    <name evidence="3" type="ORF">FC81_GL001547</name>
</gene>
<dbReference type="Gene3D" id="3.40.50.1240">
    <property type="entry name" value="Phosphoglycerate mutase-like"/>
    <property type="match status" value="1"/>
</dbReference>
<name>A0A0R1M9C3_9LACO</name>
<dbReference type="GO" id="GO:0005737">
    <property type="term" value="C:cytoplasm"/>
    <property type="evidence" value="ECO:0007669"/>
    <property type="project" value="TreeGrafter"/>
</dbReference>
<sequence length="224" mass="25456">MLQVTKLFFIRHGKTKWNLEGRYQGAQGDSPLLQESYQEIQQLCSFLKDYQFECIYSSPIKRAAITAEKIAEGLRLQQPLEVKSISELREFNLGKMEGMKFTDVAQRYPQELEAFRHHPDKYDPSEINGESFPELFARMTPAIKEIAQQHQAESKNILIVSHGAALCAEIRHLLGYPLADLRAAGGLANTSTTILETGNGENYKCLAWNKTDYLERKLSDTDIV</sequence>
<dbReference type="EMBL" id="AZEF01000027">
    <property type="protein sequence ID" value="KRL01402.1"/>
    <property type="molecule type" value="Genomic_DNA"/>
</dbReference>
<keyword evidence="4" id="KW-1185">Reference proteome</keyword>
<feature type="binding site" evidence="2">
    <location>
        <begin position="11"/>
        <end position="18"/>
    </location>
    <ligand>
        <name>substrate</name>
    </ligand>
</feature>
<feature type="binding site" evidence="2">
    <location>
        <position position="62"/>
    </location>
    <ligand>
        <name>substrate</name>
    </ligand>
</feature>
<organism evidence="3 4">
    <name type="scientific">Liquorilactobacillus capillatus DSM 19910</name>
    <dbReference type="NCBI Taxonomy" id="1423731"/>
    <lineage>
        <taxon>Bacteria</taxon>
        <taxon>Bacillati</taxon>
        <taxon>Bacillota</taxon>
        <taxon>Bacilli</taxon>
        <taxon>Lactobacillales</taxon>
        <taxon>Lactobacillaceae</taxon>
        <taxon>Liquorilactobacillus</taxon>
    </lineage>
</organism>
<dbReference type="PANTHER" id="PTHR48100">
    <property type="entry name" value="BROAD-SPECIFICITY PHOSPHATASE YOR283W-RELATED"/>
    <property type="match status" value="1"/>
</dbReference>
<dbReference type="GO" id="GO:0016791">
    <property type="term" value="F:phosphatase activity"/>
    <property type="evidence" value="ECO:0007669"/>
    <property type="project" value="TreeGrafter"/>
</dbReference>
<evidence type="ECO:0000256" key="2">
    <source>
        <dbReference type="PIRSR" id="PIRSR613078-2"/>
    </source>
</evidence>
<dbReference type="InterPro" id="IPR029033">
    <property type="entry name" value="His_PPase_superfam"/>
</dbReference>
<evidence type="ECO:0000313" key="4">
    <source>
        <dbReference type="Proteomes" id="UP000051621"/>
    </source>
</evidence>
<dbReference type="Pfam" id="PF00300">
    <property type="entry name" value="His_Phos_1"/>
    <property type="match status" value="1"/>
</dbReference>
<dbReference type="PATRIC" id="fig|1423731.3.peg.1587"/>
<feature type="active site" description="Tele-phosphohistidine intermediate" evidence="1">
    <location>
        <position position="12"/>
    </location>
</feature>
<dbReference type="InterPro" id="IPR050275">
    <property type="entry name" value="PGM_Phosphatase"/>
</dbReference>
<comment type="caution">
    <text evidence="3">The sequence shown here is derived from an EMBL/GenBank/DDBJ whole genome shotgun (WGS) entry which is preliminary data.</text>
</comment>
<feature type="active site" description="Proton donor/acceptor" evidence="1">
    <location>
        <position position="90"/>
    </location>
</feature>
<reference evidence="3 4" key="1">
    <citation type="journal article" date="2015" name="Genome Announc.">
        <title>Expanding the biotechnology potential of lactobacilli through comparative genomics of 213 strains and associated genera.</title>
        <authorList>
            <person name="Sun Z."/>
            <person name="Harris H.M."/>
            <person name="McCann A."/>
            <person name="Guo C."/>
            <person name="Argimon S."/>
            <person name="Zhang W."/>
            <person name="Yang X."/>
            <person name="Jeffery I.B."/>
            <person name="Cooney J.C."/>
            <person name="Kagawa T.F."/>
            <person name="Liu W."/>
            <person name="Song Y."/>
            <person name="Salvetti E."/>
            <person name="Wrobel A."/>
            <person name="Rasinkangas P."/>
            <person name="Parkhill J."/>
            <person name="Rea M.C."/>
            <person name="O'Sullivan O."/>
            <person name="Ritari J."/>
            <person name="Douillard F.P."/>
            <person name="Paul Ross R."/>
            <person name="Yang R."/>
            <person name="Briner A.E."/>
            <person name="Felis G.E."/>
            <person name="de Vos W.M."/>
            <person name="Barrangou R."/>
            <person name="Klaenhammer T.R."/>
            <person name="Caufield P.W."/>
            <person name="Cui Y."/>
            <person name="Zhang H."/>
            <person name="O'Toole P.W."/>
        </authorList>
    </citation>
    <scope>NUCLEOTIDE SEQUENCE [LARGE SCALE GENOMIC DNA]</scope>
    <source>
        <strain evidence="3 4">DSM 19910</strain>
    </source>
</reference>
<dbReference type="InterPro" id="IPR013078">
    <property type="entry name" value="His_Pase_superF_clade-1"/>
</dbReference>
<dbReference type="CDD" id="cd07067">
    <property type="entry name" value="HP_PGM_like"/>
    <property type="match status" value="1"/>
</dbReference>
<dbReference type="SUPFAM" id="SSF53254">
    <property type="entry name" value="Phosphoglycerate mutase-like"/>
    <property type="match status" value="1"/>
</dbReference>
<accession>A0A0R1M9C3</accession>
<dbReference type="AlphaFoldDB" id="A0A0R1M9C3"/>
<proteinExistence type="predicted"/>